<dbReference type="Proteomes" id="UP000326759">
    <property type="component" value="Unassembled WGS sequence"/>
</dbReference>
<keyword evidence="1" id="KW-1133">Transmembrane helix</keyword>
<proteinExistence type="predicted"/>
<evidence type="ECO:0000313" key="2">
    <source>
        <dbReference type="EMBL" id="KAB7501820.1"/>
    </source>
</evidence>
<organism evidence="2 3">
    <name type="scientific">Armadillidium nasatum</name>
    <dbReference type="NCBI Taxonomy" id="96803"/>
    <lineage>
        <taxon>Eukaryota</taxon>
        <taxon>Metazoa</taxon>
        <taxon>Ecdysozoa</taxon>
        <taxon>Arthropoda</taxon>
        <taxon>Crustacea</taxon>
        <taxon>Multicrustacea</taxon>
        <taxon>Malacostraca</taxon>
        <taxon>Eumalacostraca</taxon>
        <taxon>Peracarida</taxon>
        <taxon>Isopoda</taxon>
        <taxon>Oniscidea</taxon>
        <taxon>Crinocheta</taxon>
        <taxon>Armadillidiidae</taxon>
        <taxon>Armadillidium</taxon>
    </lineage>
</organism>
<protein>
    <submittedName>
        <fullName evidence="2">Uncharacterized protein</fullName>
    </submittedName>
</protein>
<comment type="caution">
    <text evidence="2">The sequence shown here is derived from an EMBL/GenBank/DDBJ whole genome shotgun (WGS) entry which is preliminary data.</text>
</comment>
<feature type="transmembrane region" description="Helical" evidence="1">
    <location>
        <begin position="21"/>
        <end position="42"/>
    </location>
</feature>
<reference evidence="2 3" key="1">
    <citation type="journal article" date="2019" name="PLoS Biol.">
        <title>Sex chromosomes control vertical transmission of feminizing Wolbachia symbionts in an isopod.</title>
        <authorList>
            <person name="Becking T."/>
            <person name="Chebbi M.A."/>
            <person name="Giraud I."/>
            <person name="Moumen B."/>
            <person name="Laverre T."/>
            <person name="Caubet Y."/>
            <person name="Peccoud J."/>
            <person name="Gilbert C."/>
            <person name="Cordaux R."/>
        </authorList>
    </citation>
    <scope>NUCLEOTIDE SEQUENCE [LARGE SCALE GENOMIC DNA]</scope>
    <source>
        <strain evidence="2">ANa2</strain>
        <tissue evidence="2">Whole body excluding digestive tract and cuticle</tissue>
    </source>
</reference>
<evidence type="ECO:0000256" key="1">
    <source>
        <dbReference type="SAM" id="Phobius"/>
    </source>
</evidence>
<accession>A0A5N5T9Z4</accession>
<name>A0A5N5T9Z4_9CRUS</name>
<evidence type="ECO:0000313" key="3">
    <source>
        <dbReference type="Proteomes" id="UP000326759"/>
    </source>
</evidence>
<keyword evidence="1" id="KW-0472">Membrane</keyword>
<keyword evidence="1" id="KW-0812">Transmembrane</keyword>
<dbReference type="AlphaFoldDB" id="A0A5N5T9Z4"/>
<dbReference type="EMBL" id="SEYY01009403">
    <property type="protein sequence ID" value="KAB7501820.1"/>
    <property type="molecule type" value="Genomic_DNA"/>
</dbReference>
<sequence length="52" mass="5890">MKDVDQLQKIPSLVIIQITQFLKSILKGLTTTVLCIASVILMRDVIMPQYQT</sequence>
<keyword evidence="3" id="KW-1185">Reference proteome</keyword>
<gene>
    <name evidence="2" type="ORF">Anas_11315</name>
</gene>